<protein>
    <recommendedName>
        <fullName evidence="8">L-lactate permease</fullName>
    </recommendedName>
</protein>
<gene>
    <name evidence="9" type="ordered locus">Calkro_0179</name>
</gene>
<dbReference type="GO" id="GO:0005886">
    <property type="term" value="C:plasma membrane"/>
    <property type="evidence" value="ECO:0007669"/>
    <property type="project" value="UniProtKB-SubCell"/>
</dbReference>
<evidence type="ECO:0000256" key="8">
    <source>
        <dbReference type="RuleBase" id="RU365092"/>
    </source>
</evidence>
<dbReference type="InterPro" id="IPR003804">
    <property type="entry name" value="Lactate_perm"/>
</dbReference>
<dbReference type="Proteomes" id="UP000006835">
    <property type="component" value="Chromosome"/>
</dbReference>
<organism evidence="9 10">
    <name type="scientific">Caldicellulosiruptor kronotskyensis (strain DSM 18902 / VKM B-2412 / 2002)</name>
    <dbReference type="NCBI Taxonomy" id="632348"/>
    <lineage>
        <taxon>Bacteria</taxon>
        <taxon>Bacillati</taxon>
        <taxon>Bacillota</taxon>
        <taxon>Bacillota incertae sedis</taxon>
        <taxon>Caldicellulosiruptorales</taxon>
        <taxon>Caldicellulosiruptoraceae</taxon>
        <taxon>Caldicellulosiruptor</taxon>
    </lineage>
</organism>
<feature type="transmembrane region" description="Helical" evidence="8">
    <location>
        <begin position="325"/>
        <end position="344"/>
    </location>
</feature>
<keyword evidence="6 8" id="KW-1133">Transmembrane helix</keyword>
<dbReference type="Pfam" id="PF02652">
    <property type="entry name" value="Lactate_perm"/>
    <property type="match status" value="1"/>
</dbReference>
<evidence type="ECO:0000256" key="7">
    <source>
        <dbReference type="ARBA" id="ARBA00023136"/>
    </source>
</evidence>
<evidence type="ECO:0000256" key="2">
    <source>
        <dbReference type="ARBA" id="ARBA00010100"/>
    </source>
</evidence>
<keyword evidence="4 8" id="KW-1003">Cell membrane</keyword>
<reference key="1">
    <citation type="submission" date="2010-11" db="EMBL/GenBank/DDBJ databases">
        <title>Complete sequence of Caldicellulosiruptor kronotskyensis 2002.</title>
        <authorList>
            <consortium name="US DOE Joint Genome Institute"/>
            <person name="Lucas S."/>
            <person name="Copeland A."/>
            <person name="Lapidus A."/>
            <person name="Cheng J.-F."/>
            <person name="Bruce D."/>
            <person name="Goodwin L."/>
            <person name="Pitluck S."/>
            <person name="Davenport K."/>
            <person name="Detter J.C."/>
            <person name="Han C."/>
            <person name="Tapia R."/>
            <person name="Land M."/>
            <person name="Hauser L."/>
            <person name="Jeffries C."/>
            <person name="Kyrpides N."/>
            <person name="Ivanova N."/>
            <person name="Mikhailova N."/>
            <person name="Blumer-Schuette S.E."/>
            <person name="Kelly R.M."/>
            <person name="Woyke T."/>
        </authorList>
    </citation>
    <scope>NUCLEOTIDE SEQUENCE</scope>
    <source>
        <strain>2002</strain>
    </source>
</reference>
<evidence type="ECO:0000256" key="1">
    <source>
        <dbReference type="ARBA" id="ARBA00004651"/>
    </source>
</evidence>
<feature type="transmembrane region" description="Helical" evidence="8">
    <location>
        <begin position="365"/>
        <end position="384"/>
    </location>
</feature>
<dbReference type="HOGENOM" id="CLU_522364_0_0_9"/>
<dbReference type="GO" id="GO:0015129">
    <property type="term" value="F:lactate transmembrane transporter activity"/>
    <property type="evidence" value="ECO:0007669"/>
    <property type="project" value="UniProtKB-UniRule"/>
</dbReference>
<dbReference type="PANTHER" id="PTHR30003:SF2">
    <property type="entry name" value="L-LACTATE PERMEASE"/>
    <property type="match status" value="1"/>
</dbReference>
<feature type="transmembrane region" description="Helical" evidence="8">
    <location>
        <begin position="177"/>
        <end position="197"/>
    </location>
</feature>
<comment type="similarity">
    <text evidence="2 8">Belongs to the lactate permease family.</text>
</comment>
<evidence type="ECO:0000313" key="10">
    <source>
        <dbReference type="Proteomes" id="UP000006835"/>
    </source>
</evidence>
<evidence type="ECO:0000256" key="6">
    <source>
        <dbReference type="ARBA" id="ARBA00022989"/>
    </source>
</evidence>
<dbReference type="PATRIC" id="fig|632348.3.peg.190"/>
<feature type="transmembrane region" description="Helical" evidence="8">
    <location>
        <begin position="415"/>
        <end position="442"/>
    </location>
</feature>
<evidence type="ECO:0000313" key="9">
    <source>
        <dbReference type="EMBL" id="ADQ45095.1"/>
    </source>
</evidence>
<sequence>MDLFLSVLPILLVLFLLIFAKKTADVAGLVGWVATALIAILYFKTSFDVVLKSSIMGFLAALPVSLVVVTSILQLNVMESAGAMRRIIVFVKGLSKDDKVFQALILNVGFGTFLAATGAVPVTVLPPILIGLGYSTFAAIALSAVGFDALCTYALLGTPLVVFSQIANVDLITAARYFLPFVGVVSFTISLAMLFIIGNSKFVKRGFVPAIIVGLTSYAAAELAILVKAPVITGIFAGILIMLVMMVILKLLGKRVYDSSHFTEEDRKVEKTMGIIKATSPWILLVVFILITNLITPIREFLYDKLSMPIEVMKGPKIKPIFTRVIWQSYTWILLSTIISIFIFKMNGKQLKSVWEKTKSRIPKPFWSSTVFFLMAYVMMYSGYQKTQNGYELLKRTHNIVYVLAEYSAKGFKNIYAFIAPYLGILGGFITGTETSTIAMFAKYTIETSNLLELSPLLMVAAVAFGGGLASGISPSKLQNAAAAIDAIGAESKVLRTTLVISLIMAFITGIISFLLRGYAIQ</sequence>
<name>E4SCW2_CALK2</name>
<keyword evidence="5 8" id="KW-0812">Transmembrane</keyword>
<dbReference type="KEGG" id="ckn:Calkro_0179"/>
<feature type="transmembrane region" description="Helical" evidence="8">
    <location>
        <begin position="30"/>
        <end position="51"/>
    </location>
</feature>
<dbReference type="GO" id="GO:0015295">
    <property type="term" value="F:solute:proton symporter activity"/>
    <property type="evidence" value="ECO:0007669"/>
    <property type="project" value="TreeGrafter"/>
</dbReference>
<keyword evidence="10" id="KW-1185">Reference proteome</keyword>
<dbReference type="RefSeq" id="WP_013429252.1">
    <property type="nucleotide sequence ID" value="NC_014720.1"/>
</dbReference>
<feature type="transmembrane region" description="Helical" evidence="8">
    <location>
        <begin position="137"/>
        <end position="157"/>
    </location>
</feature>
<feature type="transmembrane region" description="Helical" evidence="8">
    <location>
        <begin position="454"/>
        <end position="474"/>
    </location>
</feature>
<comment type="function">
    <text evidence="8">Uptake of L-lactate across the membrane. Can also transport D-lactate and glycolate.</text>
</comment>
<feature type="transmembrane region" description="Helical" evidence="8">
    <location>
        <begin position="231"/>
        <end position="253"/>
    </location>
</feature>
<dbReference type="EMBL" id="CP002330">
    <property type="protein sequence ID" value="ADQ45095.1"/>
    <property type="molecule type" value="Genomic_DNA"/>
</dbReference>
<feature type="transmembrane region" description="Helical" evidence="8">
    <location>
        <begin position="100"/>
        <end position="125"/>
    </location>
</feature>
<feature type="transmembrane region" description="Helical" evidence="8">
    <location>
        <begin position="274"/>
        <end position="295"/>
    </location>
</feature>
<evidence type="ECO:0000256" key="5">
    <source>
        <dbReference type="ARBA" id="ARBA00022692"/>
    </source>
</evidence>
<dbReference type="PANTHER" id="PTHR30003">
    <property type="entry name" value="L-LACTATE PERMEASE"/>
    <property type="match status" value="1"/>
</dbReference>
<dbReference type="AlphaFoldDB" id="E4SCW2"/>
<evidence type="ECO:0000256" key="4">
    <source>
        <dbReference type="ARBA" id="ARBA00022475"/>
    </source>
</evidence>
<dbReference type="OrthoDB" id="9761056at2"/>
<accession>E4SCW2</accession>
<reference evidence="9 10" key="2">
    <citation type="journal article" date="2011" name="J. Bacteriol.">
        <title>Complete genome sequences for the anaerobic, extremely thermophilic plant biomass-degrading bacteria Caldicellulosiruptor hydrothermalis, Caldicellulosiruptor kristjanssonii, Caldicellulosiruptor kronotskyensis, Caldicellulosiruptor owensenis, and Caldicellulosiruptor lactoaceticus.</title>
        <authorList>
            <person name="Blumer-Schuette S.E."/>
            <person name="Ozdemir I."/>
            <person name="Mistry D."/>
            <person name="Lucas S."/>
            <person name="Lapidus A."/>
            <person name="Cheng J.F."/>
            <person name="Goodwin L.A."/>
            <person name="Pitluck S."/>
            <person name="Land M.L."/>
            <person name="Hauser L.J."/>
            <person name="Woyke T."/>
            <person name="Mikhailova N."/>
            <person name="Pati A."/>
            <person name="Kyrpides N.C."/>
            <person name="Ivanova N."/>
            <person name="Detter J.C."/>
            <person name="Walston-Davenport K."/>
            <person name="Han S."/>
            <person name="Adams M.W."/>
            <person name="Kelly R.M."/>
        </authorList>
    </citation>
    <scope>NUCLEOTIDE SEQUENCE [LARGE SCALE GENOMIC DNA]</scope>
    <source>
        <strain evidence="10">DSM 18902 / VKM B-2412 / 2002</strain>
    </source>
</reference>
<feature type="transmembrane region" description="Helical" evidence="8">
    <location>
        <begin position="494"/>
        <end position="516"/>
    </location>
</feature>
<feature type="transmembrane region" description="Helical" evidence="8">
    <location>
        <begin position="58"/>
        <end position="77"/>
    </location>
</feature>
<proteinExistence type="inferred from homology"/>
<evidence type="ECO:0000256" key="3">
    <source>
        <dbReference type="ARBA" id="ARBA00022448"/>
    </source>
</evidence>
<comment type="subcellular location">
    <subcellularLocation>
        <location evidence="1 8">Cell membrane</location>
        <topology evidence="1 8">Multi-pass membrane protein</topology>
    </subcellularLocation>
</comment>
<keyword evidence="7 8" id="KW-0472">Membrane</keyword>
<keyword evidence="3 8" id="KW-0813">Transport</keyword>